<dbReference type="Pfam" id="PF09754">
    <property type="entry name" value="PAC2"/>
    <property type="match status" value="1"/>
</dbReference>
<dbReference type="RefSeq" id="WP_156005108.1">
    <property type="nucleotide sequence ID" value="NZ_CP045483.1"/>
</dbReference>
<dbReference type="AlphaFoldDB" id="A0A650CM36"/>
<name>A0A650CM36_9CREN</name>
<feature type="coiled-coil region" evidence="1">
    <location>
        <begin position="206"/>
        <end position="233"/>
    </location>
</feature>
<dbReference type="OrthoDB" id="35908at2157"/>
<dbReference type="InterPro" id="IPR019151">
    <property type="entry name" value="Proteasome_assmbl_chaperone_2"/>
</dbReference>
<dbReference type="GeneID" id="42797805"/>
<keyword evidence="2" id="KW-0647">Proteasome</keyword>
<proteinExistence type="predicted"/>
<evidence type="ECO:0000313" key="3">
    <source>
        <dbReference type="Proteomes" id="UP000423396"/>
    </source>
</evidence>
<keyword evidence="1" id="KW-0175">Coiled coil</keyword>
<evidence type="ECO:0000313" key="2">
    <source>
        <dbReference type="EMBL" id="QGR18879.1"/>
    </source>
</evidence>
<accession>A0A650CM36</accession>
<protein>
    <submittedName>
        <fullName evidence="2">Proteasome assembly chaperone family protein</fullName>
    </submittedName>
</protein>
<evidence type="ECO:0000256" key="1">
    <source>
        <dbReference type="SAM" id="Coils"/>
    </source>
</evidence>
<dbReference type="PANTHER" id="PTHR35610:SF3">
    <property type="entry name" value="PROTEASOME ASSEMBLY CHAPERONE FAMILY PROTEIN"/>
    <property type="match status" value="1"/>
</dbReference>
<dbReference type="PANTHER" id="PTHR35610">
    <property type="entry name" value="3-ISOPROPYLMALATE DEHYDRATASE-RELATED"/>
    <property type="match status" value="1"/>
</dbReference>
<keyword evidence="3" id="KW-1185">Reference proteome</keyword>
<dbReference type="GO" id="GO:0000502">
    <property type="term" value="C:proteasome complex"/>
    <property type="evidence" value="ECO:0007669"/>
    <property type="project" value="UniProtKB-KW"/>
</dbReference>
<dbReference type="SUPFAM" id="SSF159659">
    <property type="entry name" value="Cgl1923-like"/>
    <property type="match status" value="1"/>
</dbReference>
<dbReference type="Proteomes" id="UP000423396">
    <property type="component" value="Chromosome"/>
</dbReference>
<gene>
    <name evidence="2" type="ORF">D1868_01990</name>
</gene>
<reference evidence="2 3" key="1">
    <citation type="submission" date="2019-10" db="EMBL/GenBank/DDBJ databases">
        <title>Genome Sequences from Six Type Strain Members of the Archaeal Family Sulfolobaceae: Acidianus ambivalens, Acidianus infernus, Metallosphaera prunae, Stygiolobus azoricus, Sulfolobus metallicus, and Sulfurisphaera ohwakuensis.</title>
        <authorList>
            <person name="Counts J.A."/>
            <person name="Kelly R.M."/>
        </authorList>
    </citation>
    <scope>NUCLEOTIDE SEQUENCE [LARGE SCALE GENOMIC DNA]</scope>
    <source>
        <strain evidence="2 3">FC6</strain>
    </source>
</reference>
<organism evidence="2 3">
    <name type="scientific">Stygiolobus azoricus</name>
    <dbReference type="NCBI Taxonomy" id="41675"/>
    <lineage>
        <taxon>Archaea</taxon>
        <taxon>Thermoproteota</taxon>
        <taxon>Thermoprotei</taxon>
        <taxon>Sulfolobales</taxon>
        <taxon>Sulfolobaceae</taxon>
        <taxon>Stygiolobus</taxon>
    </lineage>
</organism>
<dbReference type="InterPro" id="IPR038389">
    <property type="entry name" value="PSMG2_sf"/>
</dbReference>
<sequence length="241" mass="27736">MNNIKIVLKGINEDQLKGVNFITGFRTLGEVGYIATRYIALKLGMKRVGFVLTKYLRDVTFLDEYGIATPFELFYDDKNHLLVLLSHLLPLQREANEFSETIVKWLKKLNVTNVILIGGLDKRYRTSNCNLRWLKTSKSQLNLSYPMMEKQLLMIGPLALFTIYSEIEDLPATILLPYADRDRIDPAAAAIAVEEVGRIFNMKIDVGELYEDAKKIEEELQKQLELIQKELNRNVSGRVYM</sequence>
<dbReference type="KEGG" id="sazo:D1868_01990"/>
<dbReference type="Gene3D" id="3.40.50.10900">
    <property type="entry name" value="PAC-like subunit"/>
    <property type="match status" value="1"/>
</dbReference>
<dbReference type="EMBL" id="CP045483">
    <property type="protein sequence ID" value="QGR18879.1"/>
    <property type="molecule type" value="Genomic_DNA"/>
</dbReference>